<dbReference type="SUPFAM" id="SSF50370">
    <property type="entry name" value="Ricin B-like lectins"/>
    <property type="match status" value="1"/>
</dbReference>
<dbReference type="InterPro" id="IPR035992">
    <property type="entry name" value="Ricin_B-like_lectins"/>
</dbReference>
<proteinExistence type="predicted"/>
<dbReference type="CDD" id="cd00161">
    <property type="entry name" value="beta-trefoil_Ricin-like"/>
    <property type="match status" value="1"/>
</dbReference>
<dbReference type="AlphaFoldDB" id="A0A9P3PXD4"/>
<accession>A0A9P3PXD4</accession>
<dbReference type="EMBL" id="BRPK01000018">
    <property type="protein sequence ID" value="GLB44775.1"/>
    <property type="molecule type" value="Genomic_DNA"/>
</dbReference>
<organism evidence="2 3">
    <name type="scientific">Lyophyllum shimeji</name>
    <name type="common">Hon-shimeji</name>
    <name type="synonym">Tricholoma shimeji</name>
    <dbReference type="NCBI Taxonomy" id="47721"/>
    <lineage>
        <taxon>Eukaryota</taxon>
        <taxon>Fungi</taxon>
        <taxon>Dikarya</taxon>
        <taxon>Basidiomycota</taxon>
        <taxon>Agaricomycotina</taxon>
        <taxon>Agaricomycetes</taxon>
        <taxon>Agaricomycetidae</taxon>
        <taxon>Agaricales</taxon>
        <taxon>Tricholomatineae</taxon>
        <taxon>Lyophyllaceae</taxon>
        <taxon>Lyophyllum</taxon>
    </lineage>
</organism>
<reference evidence="2" key="1">
    <citation type="submission" date="2022-07" db="EMBL/GenBank/DDBJ databases">
        <title>The genome of Lyophyllum shimeji provides insight into the initial evolution of ectomycorrhizal fungal genome.</title>
        <authorList>
            <person name="Kobayashi Y."/>
            <person name="Shibata T."/>
            <person name="Hirakawa H."/>
            <person name="Shigenobu S."/>
            <person name="Nishiyama T."/>
            <person name="Yamada A."/>
            <person name="Hasebe M."/>
            <person name="Kawaguchi M."/>
        </authorList>
    </citation>
    <scope>NUCLEOTIDE SEQUENCE</scope>
    <source>
        <strain evidence="2">AT787</strain>
    </source>
</reference>
<dbReference type="PROSITE" id="PS50231">
    <property type="entry name" value="RICIN_B_LECTIN"/>
    <property type="match status" value="1"/>
</dbReference>
<keyword evidence="3" id="KW-1185">Reference proteome</keyword>
<dbReference type="OrthoDB" id="2564904at2759"/>
<dbReference type="Pfam" id="PF00652">
    <property type="entry name" value="Ricin_B_lectin"/>
    <property type="match status" value="1"/>
</dbReference>
<dbReference type="Proteomes" id="UP001063166">
    <property type="component" value="Unassembled WGS sequence"/>
</dbReference>
<sequence>MSVRLRMCEFIALPTVHTGAYLAGSHVPKLLAGEFIYIFSQNLTGYVEAAPFDIQVGRRRYSKMTVPNIEFEFPDSPHGVSKTVMAGQNSRARSWTCSFLILIPRLVALAVGIQAASAALVPPFIGALTLEPGIAIGKCMTAASNADGAFVTLETCTSGPVHPNNSNANQQWGYTGDNRIGWMNKGKCVDLTDGSTANGNRIQSWACTDRNKNQIWNTGYDVNNLPVKSQDTQTGTNQCGTTSSQTSNCQVAWLNSADDFCLWAPPSPDSNDR</sequence>
<name>A0A9P3PXD4_LYOSH</name>
<evidence type="ECO:0000259" key="1">
    <source>
        <dbReference type="Pfam" id="PF00652"/>
    </source>
</evidence>
<dbReference type="InterPro" id="IPR000772">
    <property type="entry name" value="Ricin_B_lectin"/>
</dbReference>
<protein>
    <submittedName>
        <fullName evidence="2">Ricin-type beta-trefoil</fullName>
    </submittedName>
</protein>
<evidence type="ECO:0000313" key="3">
    <source>
        <dbReference type="Proteomes" id="UP001063166"/>
    </source>
</evidence>
<feature type="domain" description="Ricin B lectin" evidence="1">
    <location>
        <begin position="136"/>
        <end position="246"/>
    </location>
</feature>
<evidence type="ECO:0000313" key="2">
    <source>
        <dbReference type="EMBL" id="GLB44775.1"/>
    </source>
</evidence>
<comment type="caution">
    <text evidence="2">The sequence shown here is derived from an EMBL/GenBank/DDBJ whole genome shotgun (WGS) entry which is preliminary data.</text>
</comment>
<gene>
    <name evidence="2" type="ORF">LshimejAT787_1801120</name>
</gene>
<dbReference type="Gene3D" id="2.80.10.50">
    <property type="match status" value="1"/>
</dbReference>